<keyword evidence="1" id="KW-0472">Membrane</keyword>
<dbReference type="OrthoDB" id="2645840at2"/>
<keyword evidence="1" id="KW-1133">Transmembrane helix</keyword>
<comment type="caution">
    <text evidence="2">The sequence shown here is derived from an EMBL/GenBank/DDBJ whole genome shotgun (WGS) entry which is preliminary data.</text>
</comment>
<organism evidence="2 3">
    <name type="scientific">Filobacillus milosensis</name>
    <dbReference type="NCBI Taxonomy" id="94137"/>
    <lineage>
        <taxon>Bacteria</taxon>
        <taxon>Bacillati</taxon>
        <taxon>Bacillota</taxon>
        <taxon>Bacilli</taxon>
        <taxon>Bacillales</taxon>
        <taxon>Bacillaceae</taxon>
        <taxon>Filobacillus</taxon>
    </lineage>
</organism>
<evidence type="ECO:0000313" key="3">
    <source>
        <dbReference type="Proteomes" id="UP000297975"/>
    </source>
</evidence>
<protein>
    <submittedName>
        <fullName evidence="2">Uncharacterized protein</fullName>
    </submittedName>
</protein>
<keyword evidence="3" id="KW-1185">Reference proteome</keyword>
<feature type="transmembrane region" description="Helical" evidence="1">
    <location>
        <begin position="7"/>
        <end position="24"/>
    </location>
</feature>
<evidence type="ECO:0000313" key="2">
    <source>
        <dbReference type="EMBL" id="TFB19564.1"/>
    </source>
</evidence>
<dbReference type="RefSeq" id="WP_134340362.1">
    <property type="nucleotide sequence ID" value="NZ_SOPW01000010.1"/>
</dbReference>
<keyword evidence="1" id="KW-0812">Transmembrane</keyword>
<dbReference type="Proteomes" id="UP000297975">
    <property type="component" value="Unassembled WGS sequence"/>
</dbReference>
<dbReference type="AlphaFoldDB" id="A0A4Y8IJU4"/>
<proteinExistence type="predicted"/>
<sequence>MSIYMKIILILTPLVVGLITYQLIYISPVILQILMGIFWLWVGYKFSITPGNSIMNFLVGNSLWLIAFLFFILQFVLTTAVLNFFIGKLTVSYMFTFKWLGEKVHLPITHYHPGVELMFSAFIMMLVVFTAGFIFGKSQERFSTNRVFSK</sequence>
<evidence type="ECO:0000256" key="1">
    <source>
        <dbReference type="SAM" id="Phobius"/>
    </source>
</evidence>
<feature type="transmembrane region" description="Helical" evidence="1">
    <location>
        <begin position="30"/>
        <end position="51"/>
    </location>
</feature>
<name>A0A4Y8IJU4_9BACI</name>
<reference evidence="2 3" key="1">
    <citation type="submission" date="2019-03" db="EMBL/GenBank/DDBJ databases">
        <authorList>
            <person name="He R.-H."/>
        </authorList>
    </citation>
    <scope>NUCLEOTIDE SEQUENCE [LARGE SCALE GENOMIC DNA]</scope>
    <source>
        <strain evidence="3">SH 714</strain>
    </source>
</reference>
<feature type="transmembrane region" description="Helical" evidence="1">
    <location>
        <begin position="63"/>
        <end position="86"/>
    </location>
</feature>
<dbReference type="EMBL" id="SOPW01000010">
    <property type="protein sequence ID" value="TFB19564.1"/>
    <property type="molecule type" value="Genomic_DNA"/>
</dbReference>
<gene>
    <name evidence="2" type="ORF">E3U55_10405</name>
</gene>
<accession>A0A4Y8IJU4</accession>
<feature type="transmembrane region" description="Helical" evidence="1">
    <location>
        <begin position="117"/>
        <end position="136"/>
    </location>
</feature>